<accession>A0A8C5E3F7</accession>
<evidence type="ECO:0000256" key="2">
    <source>
        <dbReference type="ARBA" id="ARBA00022692"/>
    </source>
</evidence>
<keyword evidence="8" id="KW-0325">Glycoprotein</keyword>
<dbReference type="PROSITE" id="PS50963">
    <property type="entry name" value="LINK_2"/>
    <property type="match status" value="1"/>
</dbReference>
<evidence type="ECO:0000256" key="7">
    <source>
        <dbReference type="ARBA" id="ARBA00023170"/>
    </source>
</evidence>
<evidence type="ECO:0000259" key="11">
    <source>
        <dbReference type="PROSITE" id="PS50963"/>
    </source>
</evidence>
<comment type="caution">
    <text evidence="9">Lacks conserved residue(s) required for the propagation of feature annotation.</text>
</comment>
<keyword evidence="5" id="KW-0472">Membrane</keyword>
<keyword evidence="7" id="KW-0675">Receptor</keyword>
<dbReference type="InterPro" id="IPR016187">
    <property type="entry name" value="CTDL_fold"/>
</dbReference>
<evidence type="ECO:0000256" key="6">
    <source>
        <dbReference type="ARBA" id="ARBA00023157"/>
    </source>
</evidence>
<dbReference type="GO" id="GO:0005540">
    <property type="term" value="F:hyaluronic acid binding"/>
    <property type="evidence" value="ECO:0007669"/>
    <property type="project" value="InterPro"/>
</dbReference>
<dbReference type="InterPro" id="IPR016186">
    <property type="entry name" value="C-type_lectin-like/link_sf"/>
</dbReference>
<reference evidence="12" key="3">
    <citation type="submission" date="2025-09" db="UniProtKB">
        <authorList>
            <consortium name="Ensembl"/>
        </authorList>
    </citation>
    <scope>IDENTIFICATION</scope>
</reference>
<reference evidence="12" key="1">
    <citation type="submission" date="2020-06" db="EMBL/GenBank/DDBJ databases">
        <authorList>
            <consortium name="Wellcome Sanger Institute Data Sharing"/>
        </authorList>
    </citation>
    <scope>NUCLEOTIDE SEQUENCE [LARGE SCALE GENOMIC DNA]</scope>
</reference>
<keyword evidence="3 10" id="KW-0732">Signal</keyword>
<proteinExistence type="predicted"/>
<dbReference type="GO" id="GO:0005886">
    <property type="term" value="C:plasma membrane"/>
    <property type="evidence" value="ECO:0007669"/>
    <property type="project" value="TreeGrafter"/>
</dbReference>
<protein>
    <recommendedName>
        <fullName evidence="11">Link domain-containing protein</fullName>
    </recommendedName>
</protein>
<evidence type="ECO:0000256" key="5">
    <source>
        <dbReference type="ARBA" id="ARBA00023136"/>
    </source>
</evidence>
<dbReference type="PANTHER" id="PTHR10225:SF5">
    <property type="entry name" value="C-TYPE LECTIN DOMAIN-CONTAINING PROTEIN"/>
    <property type="match status" value="1"/>
</dbReference>
<dbReference type="Proteomes" id="UP000694680">
    <property type="component" value="Chromosome 6"/>
</dbReference>
<evidence type="ECO:0000256" key="10">
    <source>
        <dbReference type="SAM" id="SignalP"/>
    </source>
</evidence>
<keyword evidence="4" id="KW-1133">Transmembrane helix</keyword>
<evidence type="ECO:0000256" key="4">
    <source>
        <dbReference type="ARBA" id="ARBA00022989"/>
    </source>
</evidence>
<dbReference type="SUPFAM" id="SSF56436">
    <property type="entry name" value="C-type lectin-like"/>
    <property type="match status" value="1"/>
</dbReference>
<dbReference type="InterPro" id="IPR043210">
    <property type="entry name" value="CD44_antigen-like"/>
</dbReference>
<evidence type="ECO:0000313" key="13">
    <source>
        <dbReference type="Proteomes" id="UP000694680"/>
    </source>
</evidence>
<dbReference type="GO" id="GO:0007155">
    <property type="term" value="P:cell adhesion"/>
    <property type="evidence" value="ECO:0007669"/>
    <property type="project" value="InterPro"/>
</dbReference>
<evidence type="ECO:0000256" key="1">
    <source>
        <dbReference type="ARBA" id="ARBA00004167"/>
    </source>
</evidence>
<organism evidence="12 13">
    <name type="scientific">Gouania willdenowi</name>
    <name type="common">Blunt-snouted clingfish</name>
    <name type="synonym">Lepadogaster willdenowi</name>
    <dbReference type="NCBI Taxonomy" id="441366"/>
    <lineage>
        <taxon>Eukaryota</taxon>
        <taxon>Metazoa</taxon>
        <taxon>Chordata</taxon>
        <taxon>Craniata</taxon>
        <taxon>Vertebrata</taxon>
        <taxon>Euteleostomi</taxon>
        <taxon>Actinopterygii</taxon>
        <taxon>Neopterygii</taxon>
        <taxon>Teleostei</taxon>
        <taxon>Neoteleostei</taxon>
        <taxon>Acanthomorphata</taxon>
        <taxon>Ovalentaria</taxon>
        <taxon>Blenniimorphae</taxon>
        <taxon>Blenniiformes</taxon>
        <taxon>Gobiesocoidei</taxon>
        <taxon>Gobiesocidae</taxon>
        <taxon>Gobiesocinae</taxon>
        <taxon>Gouania</taxon>
    </lineage>
</organism>
<evidence type="ECO:0000256" key="3">
    <source>
        <dbReference type="ARBA" id="ARBA00022729"/>
    </source>
</evidence>
<dbReference type="AlphaFoldDB" id="A0A8C5E3F7"/>
<sequence>MRRFCVQHLKQKGLFWMHSWNFLLCLLLISAASQTRSFAGVFMLIEDGKYTLDFTAAKAACLDLNVTMATTAQMERALQHGLETCKYVENGGFIDLIIILKQEINTCFFGQVWLDS</sequence>
<keyword evidence="2" id="KW-0812">Transmembrane</keyword>
<dbReference type="Pfam" id="PF00193">
    <property type="entry name" value="Xlink"/>
    <property type="match status" value="1"/>
</dbReference>
<dbReference type="PANTHER" id="PTHR10225">
    <property type="entry name" value="HYALURONAN RECEPTOR"/>
    <property type="match status" value="1"/>
</dbReference>
<evidence type="ECO:0000256" key="8">
    <source>
        <dbReference type="ARBA" id="ARBA00023180"/>
    </source>
</evidence>
<keyword evidence="13" id="KW-1185">Reference proteome</keyword>
<feature type="signal peptide" evidence="10">
    <location>
        <begin position="1"/>
        <end position="32"/>
    </location>
</feature>
<evidence type="ECO:0000313" key="12">
    <source>
        <dbReference type="Ensembl" id="ENSGWIP00000015889.1"/>
    </source>
</evidence>
<comment type="subcellular location">
    <subcellularLocation>
        <location evidence="1">Membrane</location>
        <topology evidence="1">Single-pass membrane protein</topology>
    </subcellularLocation>
</comment>
<keyword evidence="6" id="KW-1015">Disulfide bond</keyword>
<dbReference type="SMART" id="SM00445">
    <property type="entry name" value="LINK"/>
    <property type="match status" value="1"/>
</dbReference>
<dbReference type="Gene3D" id="3.10.100.10">
    <property type="entry name" value="Mannose-Binding Protein A, subunit A"/>
    <property type="match status" value="1"/>
</dbReference>
<feature type="chain" id="PRO_5034239616" description="Link domain-containing protein" evidence="10">
    <location>
        <begin position="33"/>
        <end position="116"/>
    </location>
</feature>
<dbReference type="InterPro" id="IPR000538">
    <property type="entry name" value="Link_dom"/>
</dbReference>
<feature type="domain" description="Link" evidence="11">
    <location>
        <begin position="40"/>
        <end position="116"/>
    </location>
</feature>
<dbReference type="Ensembl" id="ENSGWIT00000017549.1">
    <property type="protein sequence ID" value="ENSGWIP00000015889.1"/>
    <property type="gene ID" value="ENSGWIG00000008914.1"/>
</dbReference>
<reference evidence="12" key="2">
    <citation type="submission" date="2025-08" db="UniProtKB">
        <authorList>
            <consortium name="Ensembl"/>
        </authorList>
    </citation>
    <scope>IDENTIFICATION</scope>
</reference>
<dbReference type="GO" id="GO:0004888">
    <property type="term" value="F:transmembrane signaling receptor activity"/>
    <property type="evidence" value="ECO:0007669"/>
    <property type="project" value="TreeGrafter"/>
</dbReference>
<name>A0A8C5E3F7_GOUWI</name>
<evidence type="ECO:0000256" key="9">
    <source>
        <dbReference type="PROSITE-ProRule" id="PRU00323"/>
    </source>
</evidence>